<evidence type="ECO:0000313" key="4">
    <source>
        <dbReference type="Proteomes" id="UP000085678"/>
    </source>
</evidence>
<dbReference type="InterPro" id="IPR044998">
    <property type="entry name" value="Timeless"/>
</dbReference>
<dbReference type="KEGG" id="lak:106163573"/>
<dbReference type="GO" id="GO:0006281">
    <property type="term" value="P:DNA repair"/>
    <property type="evidence" value="ECO:0007669"/>
    <property type="project" value="TreeGrafter"/>
</dbReference>
<dbReference type="Proteomes" id="UP000085678">
    <property type="component" value="Unplaced"/>
</dbReference>
<dbReference type="AlphaFoldDB" id="A0A1S3IFN0"/>
<dbReference type="GO" id="GO:0043111">
    <property type="term" value="P:replication fork arrest"/>
    <property type="evidence" value="ECO:0007669"/>
    <property type="project" value="TreeGrafter"/>
</dbReference>
<gene>
    <name evidence="5" type="primary">LOC106163573</name>
</gene>
<dbReference type="GO" id="GO:0000076">
    <property type="term" value="P:DNA replication checkpoint signaling"/>
    <property type="evidence" value="ECO:0007669"/>
    <property type="project" value="TreeGrafter"/>
</dbReference>
<keyword evidence="2" id="KW-0539">Nucleus</keyword>
<feature type="domain" description="Timeless N-terminal" evidence="3">
    <location>
        <begin position="26"/>
        <end position="229"/>
    </location>
</feature>
<dbReference type="PANTHER" id="PTHR22940">
    <property type="entry name" value="TIMEOUT/TIMELESS-2"/>
    <property type="match status" value="1"/>
</dbReference>
<evidence type="ECO:0000313" key="5">
    <source>
        <dbReference type="RefSeq" id="XP_013396666.1"/>
    </source>
</evidence>
<evidence type="ECO:0000256" key="1">
    <source>
        <dbReference type="ARBA" id="ARBA00004123"/>
    </source>
</evidence>
<name>A0A1S3IFN0_LINAN</name>
<comment type="subcellular location">
    <subcellularLocation>
        <location evidence="1">Nucleus</location>
    </subcellularLocation>
</comment>
<dbReference type="RefSeq" id="XP_013396666.1">
    <property type="nucleotide sequence ID" value="XM_013541212.1"/>
</dbReference>
<dbReference type="OrthoDB" id="6429365at2759"/>
<dbReference type="InParanoid" id="A0A1S3IFN0"/>
<proteinExistence type="predicted"/>
<evidence type="ECO:0000259" key="3">
    <source>
        <dbReference type="Pfam" id="PF04821"/>
    </source>
</evidence>
<dbReference type="GO" id="GO:0031298">
    <property type="term" value="C:replication fork protection complex"/>
    <property type="evidence" value="ECO:0007669"/>
    <property type="project" value="TreeGrafter"/>
</dbReference>
<accession>A0A1S3IFN0</accession>
<organism evidence="4 5">
    <name type="scientific">Lingula anatina</name>
    <name type="common">Brachiopod</name>
    <name type="synonym">Lingula unguis</name>
    <dbReference type="NCBI Taxonomy" id="7574"/>
    <lineage>
        <taxon>Eukaryota</taxon>
        <taxon>Metazoa</taxon>
        <taxon>Spiralia</taxon>
        <taxon>Lophotrochozoa</taxon>
        <taxon>Brachiopoda</taxon>
        <taxon>Linguliformea</taxon>
        <taxon>Lingulata</taxon>
        <taxon>Lingulida</taxon>
        <taxon>Linguloidea</taxon>
        <taxon>Lingulidae</taxon>
        <taxon>Lingula</taxon>
    </lineage>
</organism>
<keyword evidence="4" id="KW-1185">Reference proteome</keyword>
<dbReference type="Pfam" id="PF04821">
    <property type="entry name" value="TIMELESS"/>
    <property type="match status" value="1"/>
</dbReference>
<evidence type="ECO:0000256" key="2">
    <source>
        <dbReference type="ARBA" id="ARBA00023242"/>
    </source>
</evidence>
<dbReference type="STRING" id="7574.A0A1S3IFN0"/>
<dbReference type="PANTHER" id="PTHR22940:SF5">
    <property type="entry name" value="PROTEIN TIMELESS"/>
    <property type="match status" value="1"/>
</dbReference>
<reference evidence="5" key="1">
    <citation type="submission" date="2025-08" db="UniProtKB">
        <authorList>
            <consortium name="RefSeq"/>
        </authorList>
    </citation>
    <scope>IDENTIFICATION</scope>
    <source>
        <tissue evidence="5">Gonads</tissue>
    </source>
</reference>
<sequence length="282" mass="31353">MEFCVMDMGLHGLTSNIGALVGEDFYEVADSCEEALEELSTKLDEDDVCTLHVRRQLAIGQIIQKDLVPIIKYVKTDPMIIADAIKVFAKVSMPLETLESPVIMGLRSTAQVHQEMQGLLAEAKKVLADEKLAESILEEMRTVLDEETTLSTQGRDLIYWSLILLRNVLSIQVSDMVDPGRIIVMNLLDKGFAGLFTDLVNLPGNKELAIPLVQVLYQIYSGQHTTSLPEAVAGLSLEDNSCGAPRKLVNRDQEFREKLQAFTMEFVAKGMGTLIQKLQRDI</sequence>
<dbReference type="GeneID" id="106163573"/>
<dbReference type="InterPro" id="IPR006906">
    <property type="entry name" value="Timeless_N"/>
</dbReference>
<dbReference type="GO" id="GO:0003677">
    <property type="term" value="F:DNA binding"/>
    <property type="evidence" value="ECO:0007669"/>
    <property type="project" value="TreeGrafter"/>
</dbReference>
<protein>
    <submittedName>
        <fullName evidence="5">Uncharacterized protein LOC106163573</fullName>
    </submittedName>
</protein>